<dbReference type="PANTHER" id="PTHR43656">
    <property type="entry name" value="BINDING OXIDOREDUCTASE, PUTATIVE (AFU_ORTHOLOGUE AFUA_2G08260)-RELATED"/>
    <property type="match status" value="1"/>
</dbReference>
<feature type="domain" description="NADH:flavin oxidoreductase/NADH oxidase N-terminal" evidence="3">
    <location>
        <begin position="17"/>
        <end position="273"/>
    </location>
</feature>
<dbReference type="GO" id="GO:0016491">
    <property type="term" value="F:oxidoreductase activity"/>
    <property type="evidence" value="ECO:0007669"/>
    <property type="project" value="UniProtKB-KW"/>
</dbReference>
<accession>A0A2N0W9A5</accession>
<dbReference type="InterPro" id="IPR001155">
    <property type="entry name" value="OxRdtase_FMN_N"/>
</dbReference>
<feature type="domain" description="NADH:flavin oxidoreductase/NADH oxidase N-terminal" evidence="3">
    <location>
        <begin position="319"/>
        <end position="386"/>
    </location>
</feature>
<evidence type="ECO:0000256" key="1">
    <source>
        <dbReference type="ARBA" id="ARBA00022630"/>
    </source>
</evidence>
<dbReference type="Gene3D" id="3.20.20.70">
    <property type="entry name" value="Aldolase class I"/>
    <property type="match status" value="1"/>
</dbReference>
<evidence type="ECO:0000313" key="5">
    <source>
        <dbReference type="Proteomes" id="UP000233553"/>
    </source>
</evidence>
<dbReference type="AlphaFoldDB" id="A0A2N0W9A5"/>
<dbReference type="GO" id="GO:0010181">
    <property type="term" value="F:FMN binding"/>
    <property type="evidence" value="ECO:0007669"/>
    <property type="project" value="InterPro"/>
</dbReference>
<dbReference type="InterPro" id="IPR051799">
    <property type="entry name" value="NADH_flavin_oxidoreductase"/>
</dbReference>
<dbReference type="InterPro" id="IPR013785">
    <property type="entry name" value="Aldolase_TIM"/>
</dbReference>
<dbReference type="CDD" id="cd02803">
    <property type="entry name" value="OYE_like_FMN_family"/>
    <property type="match status" value="1"/>
</dbReference>
<sequence>MTQFNDKPREKQIEQLLYQPLTIGKMIVSGRVFKSATSETRATVEGFVTDELIDFYLPMAKAKTPLIFTGNLCISKQGHSAGKQASIDADNKIAGLKTWVDAIHAQGQTTKLIAQLNHGGRQVVRTNDADNPVVSASNVMEQSLGTKPRALQLNEIPKIIDDFVRAAIRAKMAGFDGIQLHFAHGYLISQFLAPYTNRRNDLYGGNLDNRMRLPLQIVKAIRQCVGDDFPILAKVNGTDALAFRRGATTDELVTFAVALQNEGVDAIEISRAHYESVPPMLSGSYHGFLKTNIEHGSGIGFSSTRKKMALSMSPMIESFLTWSAPKGEGYNMPYVKHFKHALDIPVIASGGFVSREVMENALINGHSDAISCARAFIADPYLYHNLYHSEFDYPICQYCNKCIARLGGMAVDCYEPEMSKKRRVMLDKDILFKV</sequence>
<keyword evidence="1" id="KW-0285">Flavoprotein</keyword>
<name>A0A2N0W9A5_9GAMM</name>
<protein>
    <submittedName>
        <fullName evidence="4">NADH:flavin oxidoreductase</fullName>
    </submittedName>
</protein>
<comment type="caution">
    <text evidence="4">The sequence shown here is derived from an EMBL/GenBank/DDBJ whole genome shotgun (WGS) entry which is preliminary data.</text>
</comment>
<organism evidence="4 5">
    <name type="scientific">Acinetobacter proteolyticus</name>
    <dbReference type="NCBI Taxonomy" id="1776741"/>
    <lineage>
        <taxon>Bacteria</taxon>
        <taxon>Pseudomonadati</taxon>
        <taxon>Pseudomonadota</taxon>
        <taxon>Gammaproteobacteria</taxon>
        <taxon>Moraxellales</taxon>
        <taxon>Moraxellaceae</taxon>
        <taxon>Acinetobacter</taxon>
    </lineage>
</organism>
<evidence type="ECO:0000256" key="2">
    <source>
        <dbReference type="ARBA" id="ARBA00023002"/>
    </source>
</evidence>
<gene>
    <name evidence="4" type="ORF">CW311_20945</name>
</gene>
<evidence type="ECO:0000259" key="3">
    <source>
        <dbReference type="Pfam" id="PF00724"/>
    </source>
</evidence>
<evidence type="ECO:0000313" key="4">
    <source>
        <dbReference type="EMBL" id="PKF31055.1"/>
    </source>
</evidence>
<dbReference type="SUPFAM" id="SSF51395">
    <property type="entry name" value="FMN-linked oxidoreductases"/>
    <property type="match status" value="1"/>
</dbReference>
<dbReference type="RefSeq" id="WP_101237735.1">
    <property type="nucleotide sequence ID" value="NZ_PISJ01000030.1"/>
</dbReference>
<dbReference type="Proteomes" id="UP000233553">
    <property type="component" value="Unassembled WGS sequence"/>
</dbReference>
<reference evidence="4 5" key="1">
    <citation type="submission" date="2017-12" db="EMBL/GenBank/DDBJ databases">
        <title>Draft Genome sequences of multiple microbial strains isolated from spacecraft associated surfaces.</title>
        <authorList>
            <person name="Seuylemezian A."/>
            <person name="Vaishampayan P."/>
            <person name="Venkateswaran K."/>
        </authorList>
    </citation>
    <scope>NUCLEOTIDE SEQUENCE [LARGE SCALE GENOMIC DNA]</scope>
    <source>
        <strain evidence="4 5">2P01AA</strain>
    </source>
</reference>
<dbReference type="EMBL" id="PISJ01000030">
    <property type="protein sequence ID" value="PKF31055.1"/>
    <property type="molecule type" value="Genomic_DNA"/>
</dbReference>
<dbReference type="Pfam" id="PF00724">
    <property type="entry name" value="Oxidored_FMN"/>
    <property type="match status" value="2"/>
</dbReference>
<dbReference type="PANTHER" id="PTHR43656:SF2">
    <property type="entry name" value="BINDING OXIDOREDUCTASE, PUTATIVE (AFU_ORTHOLOGUE AFUA_2G08260)-RELATED"/>
    <property type="match status" value="1"/>
</dbReference>
<keyword evidence="2" id="KW-0560">Oxidoreductase</keyword>
<proteinExistence type="predicted"/>